<dbReference type="GO" id="GO:0003723">
    <property type="term" value="F:RNA binding"/>
    <property type="evidence" value="ECO:0007669"/>
    <property type="project" value="UniProtKB-KW"/>
</dbReference>
<dbReference type="AlphaFoldDB" id="A0A1G8G8R6"/>
<gene>
    <name evidence="8" type="ORF">SAMN05421804_101178</name>
</gene>
<dbReference type="Gene3D" id="3.10.290.10">
    <property type="entry name" value="RNA-binding S4 domain"/>
    <property type="match status" value="1"/>
</dbReference>
<dbReference type="SUPFAM" id="SSF55174">
    <property type="entry name" value="Alpha-L RNA-binding motif"/>
    <property type="match status" value="1"/>
</dbReference>
<evidence type="ECO:0000256" key="1">
    <source>
        <dbReference type="ARBA" id="ARBA00000073"/>
    </source>
</evidence>
<evidence type="ECO:0000256" key="4">
    <source>
        <dbReference type="PIRSR" id="PIRSR606225-1"/>
    </source>
</evidence>
<dbReference type="Proteomes" id="UP000183255">
    <property type="component" value="Unassembled WGS sequence"/>
</dbReference>
<dbReference type="GO" id="GO:0120159">
    <property type="term" value="F:rRNA pseudouridine synthase activity"/>
    <property type="evidence" value="ECO:0007669"/>
    <property type="project" value="UniProtKB-ARBA"/>
</dbReference>
<dbReference type="SMART" id="SM00363">
    <property type="entry name" value="S4"/>
    <property type="match status" value="1"/>
</dbReference>
<dbReference type="Pfam" id="PF00849">
    <property type="entry name" value="PseudoU_synth_2"/>
    <property type="match status" value="1"/>
</dbReference>
<keyword evidence="3 6" id="KW-0413">Isomerase</keyword>
<evidence type="ECO:0000256" key="5">
    <source>
        <dbReference type="PROSITE-ProRule" id="PRU00182"/>
    </source>
</evidence>
<comment type="similarity">
    <text evidence="2 6">Belongs to the pseudouridine synthase RluA family.</text>
</comment>
<dbReference type="InterPro" id="IPR006225">
    <property type="entry name" value="PsdUridine_synth_RluC/D"/>
</dbReference>
<protein>
    <recommendedName>
        <fullName evidence="6">Pseudouridine synthase</fullName>
        <ecNumber evidence="6">5.4.99.-</ecNumber>
    </recommendedName>
</protein>
<dbReference type="GO" id="GO:0000455">
    <property type="term" value="P:enzyme-directed rRNA pseudouridine synthesis"/>
    <property type="evidence" value="ECO:0007669"/>
    <property type="project" value="UniProtKB-ARBA"/>
</dbReference>
<dbReference type="PROSITE" id="PS01129">
    <property type="entry name" value="PSI_RLU"/>
    <property type="match status" value="1"/>
</dbReference>
<dbReference type="EMBL" id="FNDZ01000001">
    <property type="protein sequence ID" value="SDH90778.1"/>
    <property type="molecule type" value="Genomic_DNA"/>
</dbReference>
<dbReference type="PANTHER" id="PTHR21600:SF44">
    <property type="entry name" value="RIBOSOMAL LARGE SUBUNIT PSEUDOURIDINE SYNTHASE D"/>
    <property type="match status" value="1"/>
</dbReference>
<dbReference type="InterPro" id="IPR006224">
    <property type="entry name" value="PsdUridine_synth_RluA-like_CS"/>
</dbReference>
<dbReference type="InterPro" id="IPR050188">
    <property type="entry name" value="RluA_PseudoU_synthase"/>
</dbReference>
<feature type="domain" description="RNA-binding S4" evidence="7">
    <location>
        <begin position="15"/>
        <end position="79"/>
    </location>
</feature>
<dbReference type="InterPro" id="IPR036986">
    <property type="entry name" value="S4_RNA-bd_sf"/>
</dbReference>
<dbReference type="InterPro" id="IPR002942">
    <property type="entry name" value="S4_RNA-bd"/>
</dbReference>
<feature type="active site" evidence="4">
    <location>
        <position position="138"/>
    </location>
</feature>
<dbReference type="NCBIfam" id="TIGR00005">
    <property type="entry name" value="rluA_subfam"/>
    <property type="match status" value="1"/>
</dbReference>
<reference evidence="8 9" key="1">
    <citation type="submission" date="2016-10" db="EMBL/GenBank/DDBJ databases">
        <authorList>
            <person name="de Groot N.N."/>
        </authorList>
    </citation>
    <scope>NUCLEOTIDE SEQUENCE [LARGE SCALE GENOMIC DNA]</scope>
    <source>
        <strain evidence="8 9">CGMCC 1.5058</strain>
    </source>
</reference>
<name>A0A1G8G8R6_9CLOT</name>
<evidence type="ECO:0000313" key="9">
    <source>
        <dbReference type="Proteomes" id="UP000183255"/>
    </source>
</evidence>
<evidence type="ECO:0000256" key="2">
    <source>
        <dbReference type="ARBA" id="ARBA00010876"/>
    </source>
</evidence>
<dbReference type="PROSITE" id="PS50889">
    <property type="entry name" value="S4"/>
    <property type="match status" value="1"/>
</dbReference>
<evidence type="ECO:0000256" key="6">
    <source>
        <dbReference type="RuleBase" id="RU362028"/>
    </source>
</evidence>
<sequence>MEEIQYLVEAEKEGLRLDVYLRENLLDLSRSYLQKLIEDGCISVEGKIRKSSYKVKSHERILVELPELSELEVTAKNIPLRILYEDEDLLVVDKEKGMVVHPAVGNYHDTLVNALLYHVKDLSGINGVLRPGIVHRIDKDTTGILVVAKNDQAHGYLSSQLKDHSMIRRYYALVHGNVKQEEGTVDAPLGRSKNDRLKMGIVPDGKRAVTHYKVIRRYKGYTLVEASLETGRTHQIRVHMASLHHPLVGDFTYGHKKDSVKGQLLHAAVLGFQTPQKGFLMFHTPVHREFKEFLVKLHRMDKIK</sequence>
<organism evidence="8 9">
    <name type="scientific">Proteiniclasticum ruminis</name>
    <dbReference type="NCBI Taxonomy" id="398199"/>
    <lineage>
        <taxon>Bacteria</taxon>
        <taxon>Bacillati</taxon>
        <taxon>Bacillota</taxon>
        <taxon>Clostridia</taxon>
        <taxon>Eubacteriales</taxon>
        <taxon>Clostridiaceae</taxon>
        <taxon>Proteiniclasticum</taxon>
    </lineage>
</organism>
<comment type="function">
    <text evidence="6">Responsible for synthesis of pseudouridine from uracil.</text>
</comment>
<dbReference type="InterPro" id="IPR020103">
    <property type="entry name" value="PsdUridine_synth_cat_dom_sf"/>
</dbReference>
<keyword evidence="5" id="KW-0694">RNA-binding</keyword>
<comment type="catalytic activity">
    <reaction evidence="1 6">
        <text>a uridine in RNA = a pseudouridine in RNA</text>
        <dbReference type="Rhea" id="RHEA:48348"/>
        <dbReference type="Rhea" id="RHEA-COMP:12068"/>
        <dbReference type="Rhea" id="RHEA-COMP:12069"/>
        <dbReference type="ChEBI" id="CHEBI:65314"/>
        <dbReference type="ChEBI" id="CHEBI:65315"/>
    </reaction>
</comment>
<accession>A0A1G8G8R6</accession>
<dbReference type="SUPFAM" id="SSF55120">
    <property type="entry name" value="Pseudouridine synthase"/>
    <property type="match status" value="1"/>
</dbReference>
<dbReference type="Pfam" id="PF01479">
    <property type="entry name" value="S4"/>
    <property type="match status" value="1"/>
</dbReference>
<evidence type="ECO:0000313" key="8">
    <source>
        <dbReference type="EMBL" id="SDH90778.1"/>
    </source>
</evidence>
<dbReference type="Gene3D" id="3.30.2350.10">
    <property type="entry name" value="Pseudouridine synthase"/>
    <property type="match status" value="1"/>
</dbReference>
<dbReference type="InterPro" id="IPR006145">
    <property type="entry name" value="PsdUridine_synth_RsuA/RluA"/>
</dbReference>
<dbReference type="PANTHER" id="PTHR21600">
    <property type="entry name" value="MITOCHONDRIAL RNA PSEUDOURIDINE SYNTHASE"/>
    <property type="match status" value="1"/>
</dbReference>
<dbReference type="EC" id="5.4.99.-" evidence="6"/>
<proteinExistence type="inferred from homology"/>
<evidence type="ECO:0000259" key="7">
    <source>
        <dbReference type="SMART" id="SM00363"/>
    </source>
</evidence>
<dbReference type="RefSeq" id="WP_031572875.1">
    <property type="nucleotide sequence ID" value="NZ_FNDZ01000001.1"/>
</dbReference>
<evidence type="ECO:0000256" key="3">
    <source>
        <dbReference type="ARBA" id="ARBA00023235"/>
    </source>
</evidence>
<dbReference type="CDD" id="cd00165">
    <property type="entry name" value="S4"/>
    <property type="match status" value="1"/>
</dbReference>
<dbReference type="CDD" id="cd02869">
    <property type="entry name" value="PseudoU_synth_RluA_like"/>
    <property type="match status" value="1"/>
</dbReference>